<evidence type="ECO:0000313" key="2">
    <source>
        <dbReference type="EMBL" id="KAJ6853876.1"/>
    </source>
</evidence>
<dbReference type="EMBL" id="JANAVB010000226">
    <property type="protein sequence ID" value="KAJ6853876.1"/>
    <property type="molecule type" value="Genomic_DNA"/>
</dbReference>
<protein>
    <submittedName>
        <fullName evidence="2">Agamous-like MADS-box protein AGL62</fullName>
    </submittedName>
</protein>
<keyword evidence="3" id="KW-1185">Reference proteome</keyword>
<comment type="caution">
    <text evidence="2">The sequence shown here is derived from an EMBL/GenBank/DDBJ whole genome shotgun (WGS) entry which is preliminary data.</text>
</comment>
<reference evidence="2" key="1">
    <citation type="journal article" date="2023" name="GigaByte">
        <title>Genome assembly of the bearded iris, Iris pallida Lam.</title>
        <authorList>
            <person name="Bruccoleri R.E."/>
            <person name="Oakeley E.J."/>
            <person name="Faust A.M.E."/>
            <person name="Altorfer M."/>
            <person name="Dessus-Babus S."/>
            <person name="Burckhardt D."/>
            <person name="Oertli M."/>
            <person name="Naumann U."/>
            <person name="Petersen F."/>
            <person name="Wong J."/>
        </authorList>
    </citation>
    <scope>NUCLEOTIDE SEQUENCE</scope>
    <source>
        <strain evidence="2">GSM-AAB239-AS_SAM_17_03QT</strain>
    </source>
</reference>
<dbReference type="Proteomes" id="UP001140949">
    <property type="component" value="Unassembled WGS sequence"/>
</dbReference>
<evidence type="ECO:0000256" key="1">
    <source>
        <dbReference type="SAM" id="MobiDB-lite"/>
    </source>
</evidence>
<accession>A0AAX6IKT0</accession>
<feature type="region of interest" description="Disordered" evidence="1">
    <location>
        <begin position="53"/>
        <end position="72"/>
    </location>
</feature>
<proteinExistence type="predicted"/>
<gene>
    <name evidence="2" type="ORF">M6B38_113735</name>
</gene>
<name>A0AAX6IKT0_IRIPA</name>
<dbReference type="AlphaFoldDB" id="A0AAX6IKT0"/>
<reference evidence="2" key="2">
    <citation type="submission" date="2023-04" db="EMBL/GenBank/DDBJ databases">
        <authorList>
            <person name="Bruccoleri R.E."/>
            <person name="Oakeley E.J."/>
            <person name="Faust A.-M."/>
            <person name="Dessus-Babus S."/>
            <person name="Altorfer M."/>
            <person name="Burckhardt D."/>
            <person name="Oertli M."/>
            <person name="Naumann U."/>
            <person name="Petersen F."/>
            <person name="Wong J."/>
        </authorList>
    </citation>
    <scope>NUCLEOTIDE SEQUENCE</scope>
    <source>
        <strain evidence="2">GSM-AAB239-AS_SAM_17_03QT</strain>
        <tissue evidence="2">Leaf</tissue>
    </source>
</reference>
<evidence type="ECO:0000313" key="3">
    <source>
        <dbReference type="Proteomes" id="UP001140949"/>
    </source>
</evidence>
<organism evidence="2 3">
    <name type="scientific">Iris pallida</name>
    <name type="common">Sweet iris</name>
    <dbReference type="NCBI Taxonomy" id="29817"/>
    <lineage>
        <taxon>Eukaryota</taxon>
        <taxon>Viridiplantae</taxon>
        <taxon>Streptophyta</taxon>
        <taxon>Embryophyta</taxon>
        <taxon>Tracheophyta</taxon>
        <taxon>Spermatophyta</taxon>
        <taxon>Magnoliopsida</taxon>
        <taxon>Liliopsida</taxon>
        <taxon>Asparagales</taxon>
        <taxon>Iridaceae</taxon>
        <taxon>Iridoideae</taxon>
        <taxon>Irideae</taxon>
        <taxon>Iris</taxon>
    </lineage>
</organism>
<sequence>MGMEELGRKLAALKDIRRSVEIAMEKKKEEEAAAAGSGPSAGVSDCFLLIPAPDQATEAPPPSTTLGPAGGV</sequence>